<accession>A0A5P1LZP0</accession>
<evidence type="ECO:0000313" key="1">
    <source>
        <dbReference type="EMBL" id="QDJ97953.1"/>
    </source>
</evidence>
<sequence length="30" mass="3504">MDNIMKMSQVNGKAHPLAMRYDIDVEVRIK</sequence>
<name>A0A5P1LZP0_9CAUD</name>
<keyword evidence="2" id="KW-1185">Reference proteome</keyword>
<reference evidence="1 2" key="1">
    <citation type="journal article" date="2019" name="Front. Microbiol.">
        <title>Natural Occurrence of Escherichia coli-Infecting Bacteriophages in Clinical Samples.</title>
        <authorList>
            <person name="Pacifico C."/>
            <person name="Hilbert M."/>
            <person name="Sofka D."/>
            <person name="Dinhopl N."/>
            <person name="Pap I.-J."/>
            <person name="Aspoeck C."/>
            <person name="Carrico J.A."/>
            <person name="Hilbert F."/>
        </authorList>
    </citation>
    <scope>NUCLEOTIDE SEQUENCE [LARGE SCALE GENOMIC DNA]</scope>
</reference>
<proteinExistence type="predicted"/>
<protein>
    <submittedName>
        <fullName evidence="1">Uncharacterized protein</fullName>
    </submittedName>
</protein>
<gene>
    <name evidence="1" type="ORF">OKDFICHP_00050</name>
</gene>
<dbReference type="Proteomes" id="UP000391246">
    <property type="component" value="Segment"/>
</dbReference>
<dbReference type="EMBL" id="MK907226">
    <property type="protein sequence ID" value="QDJ97953.1"/>
    <property type="molecule type" value="Genomic_DNA"/>
</dbReference>
<organism evidence="1 2">
    <name type="scientific">Escherichia phage vB_EcoS-12210I</name>
    <dbReference type="NCBI Taxonomy" id="2576500"/>
    <lineage>
        <taxon>Viruses</taxon>
        <taxon>Duplodnaviria</taxon>
        <taxon>Heunggongvirae</taxon>
        <taxon>Uroviricota</taxon>
        <taxon>Caudoviricetes</taxon>
        <taxon>Drexlerviridae</taxon>
        <taxon>Braunvirinae</taxon>
        <taxon>Veterinaerplatzvirus</taxon>
        <taxon>Veterinaerplatzvirus vv12210I</taxon>
    </lineage>
</organism>
<evidence type="ECO:0000313" key="2">
    <source>
        <dbReference type="Proteomes" id="UP000391246"/>
    </source>
</evidence>